<accession>A0A4Y1JWI8</accession>
<reference evidence="2" key="1">
    <citation type="submission" date="2016-06" db="EMBL/GenBank/DDBJ databases">
        <title>Complete mitochondrial genome sequences of three caddisflies (Trichoptera): an implication for lepidopteran phylogeny as the sister taxon.</title>
        <authorList>
            <person name="Kim M.J."/>
            <person name="Kim I."/>
        </authorList>
    </citation>
    <scope>NUCLEOTIDE SEQUENCE</scope>
</reference>
<evidence type="ECO:0000256" key="1">
    <source>
        <dbReference type="SAM" id="Phobius"/>
    </source>
</evidence>
<protein>
    <submittedName>
        <fullName evidence="2">ATP synthase F0 subunit 8</fullName>
    </submittedName>
</protein>
<dbReference type="RefSeq" id="YP_009667279.1">
    <property type="nucleotide sequence ID" value="NC_043770.1"/>
</dbReference>
<keyword evidence="1" id="KW-0812">Transmembrane</keyword>
<organism evidence="2">
    <name type="scientific">Hydatophylax nigrovittatus</name>
    <dbReference type="NCBI Taxonomy" id="1310303"/>
    <lineage>
        <taxon>Eukaryota</taxon>
        <taxon>Metazoa</taxon>
        <taxon>Ecdysozoa</taxon>
        <taxon>Arthropoda</taxon>
        <taxon>Hexapoda</taxon>
        <taxon>Insecta</taxon>
        <taxon>Pterygota</taxon>
        <taxon>Neoptera</taxon>
        <taxon>Endopterygota</taxon>
        <taxon>Trichoptera</taxon>
        <taxon>Integripalpia</taxon>
        <taxon>Plenitentoria</taxon>
        <taxon>Limnephiloidea</taxon>
        <taxon>Limnephilidae</taxon>
        <taxon>Limnephilinae</taxon>
        <taxon>Stenophylacini</taxon>
        <taxon>Hydatophylax</taxon>
    </lineage>
</organism>
<proteinExistence type="predicted"/>
<keyword evidence="1" id="KW-1133">Transmembrane helix</keyword>
<dbReference type="AlphaFoldDB" id="A0A4Y1JWI8"/>
<name>A0A4Y1JWI8_9NEOP</name>
<dbReference type="CTD" id="4509"/>
<dbReference type="GeneID" id="40872103"/>
<gene>
    <name evidence="2" type="primary">ATP8</name>
</gene>
<sequence>MPQMMPLNWVFLYFMFNTILYLFMINNYFNLNFSPNKIKSLKLNYSKPFHNLWPLN</sequence>
<keyword evidence="1" id="KW-0472">Membrane</keyword>
<keyword evidence="2" id="KW-0496">Mitochondrion</keyword>
<feature type="transmembrane region" description="Helical" evidence="1">
    <location>
        <begin position="6"/>
        <end position="29"/>
    </location>
</feature>
<geneLocation type="mitochondrion" evidence="2"/>
<dbReference type="EMBL" id="KX385011">
    <property type="protein sequence ID" value="APQ47880.1"/>
    <property type="molecule type" value="Genomic_DNA"/>
</dbReference>
<evidence type="ECO:0000313" key="2">
    <source>
        <dbReference type="EMBL" id="APQ47880.1"/>
    </source>
</evidence>